<dbReference type="InterPro" id="IPR023393">
    <property type="entry name" value="START-like_dom_sf"/>
</dbReference>
<gene>
    <name evidence="1" type="ORF">J2X98_003129</name>
</gene>
<reference evidence="1 2" key="1">
    <citation type="submission" date="2023-07" db="EMBL/GenBank/DDBJ databases">
        <title>Sorghum-associated microbial communities from plants grown in Nebraska, USA.</title>
        <authorList>
            <person name="Schachtman D."/>
        </authorList>
    </citation>
    <scope>NUCLEOTIDE SEQUENCE [LARGE SCALE GENOMIC DNA]</scope>
    <source>
        <strain evidence="1 2">CC222</strain>
    </source>
</reference>
<comment type="caution">
    <text evidence="1">The sequence shown here is derived from an EMBL/GenBank/DDBJ whole genome shotgun (WGS) entry which is preliminary data.</text>
</comment>
<evidence type="ECO:0000313" key="1">
    <source>
        <dbReference type="EMBL" id="MDP9889518.1"/>
    </source>
</evidence>
<dbReference type="Gene3D" id="3.30.530.20">
    <property type="match status" value="1"/>
</dbReference>
<proteinExistence type="predicted"/>
<dbReference type="EMBL" id="JAUSRE010000017">
    <property type="protein sequence ID" value="MDP9889518.1"/>
    <property type="molecule type" value="Genomic_DNA"/>
</dbReference>
<evidence type="ECO:0000313" key="2">
    <source>
        <dbReference type="Proteomes" id="UP001226577"/>
    </source>
</evidence>
<dbReference type="InterPro" id="IPR019587">
    <property type="entry name" value="Polyketide_cyclase/dehydratase"/>
</dbReference>
<dbReference type="Pfam" id="PF10604">
    <property type="entry name" value="Polyketide_cyc2"/>
    <property type="match status" value="1"/>
</dbReference>
<evidence type="ECO:0008006" key="3">
    <source>
        <dbReference type="Google" id="ProtNLM"/>
    </source>
</evidence>
<dbReference type="Proteomes" id="UP001226577">
    <property type="component" value="Unassembled WGS sequence"/>
</dbReference>
<keyword evidence="2" id="KW-1185">Reference proteome</keyword>
<dbReference type="SUPFAM" id="SSF55961">
    <property type="entry name" value="Bet v1-like"/>
    <property type="match status" value="1"/>
</dbReference>
<name>A0ABT9RWA4_9MICC</name>
<organism evidence="1 2">
    <name type="scientific">Pseudarthrobacter enclensis</name>
    <dbReference type="NCBI Taxonomy" id="993070"/>
    <lineage>
        <taxon>Bacteria</taxon>
        <taxon>Bacillati</taxon>
        <taxon>Actinomycetota</taxon>
        <taxon>Actinomycetes</taxon>
        <taxon>Micrococcales</taxon>
        <taxon>Micrococcaceae</taxon>
        <taxon>Pseudarthrobacter</taxon>
    </lineage>
</organism>
<protein>
    <recommendedName>
        <fullName evidence="3">Polyketide cyclase</fullName>
    </recommendedName>
</protein>
<dbReference type="RefSeq" id="WP_307309828.1">
    <property type="nucleotide sequence ID" value="NZ_JAUSRE010000017.1"/>
</dbReference>
<sequence>MAHAENETTISRSPEDIYAFLADGLNNPKWRSGIQHIALQSGNPGAVGAIYTQTLTGPGGRPIAGDYEITTAEPGKRLAFQVVAGPARPTGVYLLSVAPNGTTLRFILDLQPKGLMKLMGPMINRTMQTEAAQLANLKSVLESSLPNETA</sequence>
<accession>A0ABT9RWA4</accession>